<feature type="compositionally biased region" description="Basic residues" evidence="11">
    <location>
        <begin position="511"/>
        <end position="526"/>
    </location>
</feature>
<reference evidence="13 14" key="1">
    <citation type="submission" date="2018-08" db="EMBL/GenBank/DDBJ databases">
        <title>Henriciella mobilis sp. nov., isolated from seawater.</title>
        <authorList>
            <person name="Cheng H."/>
            <person name="Wu Y.-H."/>
            <person name="Xu X.-W."/>
            <person name="Guo L.-L."/>
        </authorList>
    </citation>
    <scope>NUCLEOTIDE SEQUENCE [LARGE SCALE GENOMIC DNA]</scope>
    <source>
        <strain evidence="13 14">CCUG66934</strain>
    </source>
</reference>
<dbReference type="FunFam" id="3.30.300.20:FF:000004">
    <property type="entry name" value="GTPase Der"/>
    <property type="match status" value="1"/>
</dbReference>
<evidence type="ECO:0000256" key="1">
    <source>
        <dbReference type="ARBA" id="ARBA00008279"/>
    </source>
</evidence>
<evidence type="ECO:0000259" key="12">
    <source>
        <dbReference type="PROSITE" id="PS51712"/>
    </source>
</evidence>
<evidence type="ECO:0000256" key="4">
    <source>
        <dbReference type="ARBA" id="ARBA00022737"/>
    </source>
</evidence>
<keyword evidence="5 8" id="KW-0547">Nucleotide-binding</keyword>
<dbReference type="Gene3D" id="3.40.50.300">
    <property type="entry name" value="P-loop containing nucleotide triphosphate hydrolases"/>
    <property type="match status" value="2"/>
</dbReference>
<feature type="binding site" evidence="8">
    <location>
        <begin position="354"/>
        <end position="357"/>
    </location>
    <ligand>
        <name>GTP</name>
        <dbReference type="ChEBI" id="CHEBI:37565"/>
        <label>2</label>
    </ligand>
</feature>
<dbReference type="Pfam" id="PF14714">
    <property type="entry name" value="KH_dom-like"/>
    <property type="match status" value="1"/>
</dbReference>
<feature type="domain" description="EngA-type G" evidence="12">
    <location>
        <begin position="236"/>
        <end position="411"/>
    </location>
</feature>
<feature type="domain" description="EngA-type G" evidence="12">
    <location>
        <begin position="3"/>
        <end position="167"/>
    </location>
</feature>
<dbReference type="OrthoDB" id="9805918at2"/>
<evidence type="ECO:0000313" key="14">
    <source>
        <dbReference type="Proteomes" id="UP000265431"/>
    </source>
</evidence>
<keyword evidence="3 8" id="KW-0690">Ribosome biogenesis</keyword>
<dbReference type="InterPro" id="IPR005225">
    <property type="entry name" value="Small_GTP-bd"/>
</dbReference>
<dbReference type="HAMAP" id="MF_00195">
    <property type="entry name" value="GTPase_Der"/>
    <property type="match status" value="1"/>
</dbReference>
<dbReference type="Gene3D" id="3.30.300.20">
    <property type="match status" value="1"/>
</dbReference>
<evidence type="ECO:0000313" key="13">
    <source>
        <dbReference type="EMBL" id="RIJ22271.1"/>
    </source>
</evidence>
<dbReference type="RefSeq" id="WP_119380190.1">
    <property type="nucleotide sequence ID" value="NZ_QWGB01000007.1"/>
</dbReference>
<dbReference type="PROSITE" id="PS51712">
    <property type="entry name" value="G_ENGA"/>
    <property type="match status" value="2"/>
</dbReference>
<name>A0A399QUZ1_9PROT</name>
<dbReference type="NCBIfam" id="TIGR00231">
    <property type="entry name" value="small_GTP"/>
    <property type="match status" value="2"/>
</dbReference>
<evidence type="ECO:0000256" key="8">
    <source>
        <dbReference type="HAMAP-Rule" id="MF_00195"/>
    </source>
</evidence>
<sequence length="526" mass="58061">MPLKIAIVGRPNVGKSTLFNRLAGKQLALVDDQPGVTRDRKEAPGRLADLPLILIDTAGFEDVTDDSLEARMRQQTEIAIREAELALFLIDARDGVTPMDERFADLLRRADLPIVLAANKAEGRQGDVGVAEAWGLGLGDPVGLSGAHGEGMGDLYGAIRTALGEEAFEAAFAEEDAAEGEGFDDEILDRMAEIDIDDPNLTEDELNAALEAAGIDDAAEAEAQLAAREEARKRPIKLAIVGRPNAGKSTLINQMLGEQRLLTGPEAGITRDSISVDWMYEGRKVKLVDTAGLRRKSRVQEKLERMSTGETVRSLKYADIIALVMDANEAFEKQDLQIADLAVREGRGLVFVISKWDTVDNHAQKMRELSEMAKVLLPNARGAPVVTLSGLTGKRVDRFMPAVAKVHQDWSARVKTGDLNRWLRYTIERHPPPSVHGKRIKPRYMAQMKARPPTFVLMASRAEHMPEQYKRFLTNGIREAFDMPGVPIRLFVRQSANPYGDKYKPQNQKKTSGRGKGKTRSINKRS</sequence>
<feature type="region of interest" description="Disordered" evidence="11">
    <location>
        <begin position="497"/>
        <end position="526"/>
    </location>
</feature>
<keyword evidence="14" id="KW-1185">Reference proteome</keyword>
<dbReference type="PANTHER" id="PTHR43834">
    <property type="entry name" value="GTPASE DER"/>
    <property type="match status" value="1"/>
</dbReference>
<dbReference type="PIRSF" id="PIRSF006485">
    <property type="entry name" value="GTP-binding_EngA"/>
    <property type="match status" value="1"/>
</dbReference>
<dbReference type="Proteomes" id="UP000265431">
    <property type="component" value="Unassembled WGS sequence"/>
</dbReference>
<dbReference type="SUPFAM" id="SSF52540">
    <property type="entry name" value="P-loop containing nucleoside triphosphate hydrolases"/>
    <property type="match status" value="2"/>
</dbReference>
<evidence type="ECO:0000256" key="9">
    <source>
        <dbReference type="PROSITE-ProRule" id="PRU01049"/>
    </source>
</evidence>
<dbReference type="InterPro" id="IPR016484">
    <property type="entry name" value="GTPase_Der"/>
</dbReference>
<comment type="similarity">
    <text evidence="1 8 9 10">Belongs to the TRAFAC class TrmE-Era-EngA-EngB-Septin-like GTPase superfamily. EngA (Der) GTPase family.</text>
</comment>
<dbReference type="NCBIfam" id="TIGR03594">
    <property type="entry name" value="GTPase_EngA"/>
    <property type="match status" value="1"/>
</dbReference>
<dbReference type="InterPro" id="IPR032859">
    <property type="entry name" value="KH_dom-like"/>
</dbReference>
<comment type="subunit">
    <text evidence="8">Associates with the 50S ribosomal subunit.</text>
</comment>
<protein>
    <recommendedName>
        <fullName evidence="2 8">GTPase Der</fullName>
    </recommendedName>
    <alternativeName>
        <fullName evidence="7 8">GTP-binding protein EngA</fullName>
    </alternativeName>
</protein>
<feature type="binding site" evidence="8">
    <location>
        <begin position="242"/>
        <end position="249"/>
    </location>
    <ligand>
        <name>GTP</name>
        <dbReference type="ChEBI" id="CHEBI:37565"/>
        <label>2</label>
    </ligand>
</feature>
<dbReference type="InterPro" id="IPR031166">
    <property type="entry name" value="G_ENGA"/>
</dbReference>
<organism evidence="13 14">
    <name type="scientific">Henriciella barbarensis</name>
    <dbReference type="NCBI Taxonomy" id="86342"/>
    <lineage>
        <taxon>Bacteria</taxon>
        <taxon>Pseudomonadati</taxon>
        <taxon>Pseudomonadota</taxon>
        <taxon>Alphaproteobacteria</taxon>
        <taxon>Hyphomonadales</taxon>
        <taxon>Hyphomonadaceae</taxon>
        <taxon>Henriciella</taxon>
    </lineage>
</organism>
<dbReference type="SMART" id="SM00382">
    <property type="entry name" value="AAA"/>
    <property type="match status" value="2"/>
</dbReference>
<comment type="function">
    <text evidence="8 10">GTPase that plays an essential role in the late steps of ribosome biogenesis.</text>
</comment>
<evidence type="ECO:0000256" key="10">
    <source>
        <dbReference type="RuleBase" id="RU004481"/>
    </source>
</evidence>
<dbReference type="PANTHER" id="PTHR43834:SF6">
    <property type="entry name" value="GTPASE DER"/>
    <property type="match status" value="1"/>
</dbReference>
<dbReference type="InterPro" id="IPR027417">
    <property type="entry name" value="P-loop_NTPase"/>
</dbReference>
<proteinExistence type="inferred from homology"/>
<accession>A0A399QUZ1</accession>
<dbReference type="GO" id="GO:0005525">
    <property type="term" value="F:GTP binding"/>
    <property type="evidence" value="ECO:0007669"/>
    <property type="project" value="UniProtKB-UniRule"/>
</dbReference>
<dbReference type="InterPro" id="IPR015946">
    <property type="entry name" value="KH_dom-like_a/b"/>
</dbReference>
<evidence type="ECO:0000256" key="3">
    <source>
        <dbReference type="ARBA" id="ARBA00022517"/>
    </source>
</evidence>
<dbReference type="InterPro" id="IPR003593">
    <property type="entry name" value="AAA+_ATPase"/>
</dbReference>
<evidence type="ECO:0000256" key="7">
    <source>
        <dbReference type="ARBA" id="ARBA00032345"/>
    </source>
</evidence>
<feature type="binding site" evidence="8">
    <location>
        <begin position="9"/>
        <end position="16"/>
    </location>
    <ligand>
        <name>GTP</name>
        <dbReference type="ChEBI" id="CHEBI:37565"/>
        <label>1</label>
    </ligand>
</feature>
<dbReference type="InterPro" id="IPR006073">
    <property type="entry name" value="GTP-bd"/>
</dbReference>
<feature type="binding site" evidence="8">
    <location>
        <begin position="119"/>
        <end position="122"/>
    </location>
    <ligand>
        <name>GTP</name>
        <dbReference type="ChEBI" id="CHEBI:37565"/>
        <label>1</label>
    </ligand>
</feature>
<dbReference type="CDD" id="cd01895">
    <property type="entry name" value="EngA2"/>
    <property type="match status" value="1"/>
</dbReference>
<gene>
    <name evidence="8" type="primary">der</name>
    <name evidence="13" type="ORF">D1224_12000</name>
</gene>
<dbReference type="PRINTS" id="PR00326">
    <property type="entry name" value="GTP1OBG"/>
</dbReference>
<dbReference type="GO" id="GO:0042254">
    <property type="term" value="P:ribosome biogenesis"/>
    <property type="evidence" value="ECO:0007669"/>
    <property type="project" value="UniProtKB-KW"/>
</dbReference>
<feature type="binding site" evidence="8">
    <location>
        <begin position="289"/>
        <end position="293"/>
    </location>
    <ligand>
        <name>GTP</name>
        <dbReference type="ChEBI" id="CHEBI:37565"/>
        <label>2</label>
    </ligand>
</feature>
<dbReference type="Pfam" id="PF01926">
    <property type="entry name" value="MMR_HSR1"/>
    <property type="match status" value="2"/>
</dbReference>
<feature type="binding site" evidence="8">
    <location>
        <begin position="56"/>
        <end position="60"/>
    </location>
    <ligand>
        <name>GTP</name>
        <dbReference type="ChEBI" id="CHEBI:37565"/>
        <label>1</label>
    </ligand>
</feature>
<evidence type="ECO:0000256" key="5">
    <source>
        <dbReference type="ARBA" id="ARBA00022741"/>
    </source>
</evidence>
<comment type="caution">
    <text evidence="13">The sequence shown here is derived from an EMBL/GenBank/DDBJ whole genome shotgun (WGS) entry which is preliminary data.</text>
</comment>
<evidence type="ECO:0000256" key="6">
    <source>
        <dbReference type="ARBA" id="ARBA00023134"/>
    </source>
</evidence>
<evidence type="ECO:0000256" key="11">
    <source>
        <dbReference type="SAM" id="MobiDB-lite"/>
    </source>
</evidence>
<dbReference type="EMBL" id="QWGB01000007">
    <property type="protein sequence ID" value="RIJ22271.1"/>
    <property type="molecule type" value="Genomic_DNA"/>
</dbReference>
<dbReference type="CDD" id="cd01894">
    <property type="entry name" value="EngA1"/>
    <property type="match status" value="1"/>
</dbReference>
<dbReference type="AlphaFoldDB" id="A0A399QUZ1"/>
<evidence type="ECO:0000256" key="2">
    <source>
        <dbReference type="ARBA" id="ARBA00020953"/>
    </source>
</evidence>
<keyword evidence="6 8" id="KW-0342">GTP-binding</keyword>
<keyword evidence="4 10" id="KW-0677">Repeat</keyword>